<keyword evidence="2" id="KW-1185">Reference proteome</keyword>
<name>A0ACC1YK14_MELAZ</name>
<comment type="caution">
    <text evidence="1">The sequence shown here is derived from an EMBL/GenBank/DDBJ whole genome shotgun (WGS) entry which is preliminary data.</text>
</comment>
<organism evidence="1 2">
    <name type="scientific">Melia azedarach</name>
    <name type="common">Chinaberry tree</name>
    <dbReference type="NCBI Taxonomy" id="155640"/>
    <lineage>
        <taxon>Eukaryota</taxon>
        <taxon>Viridiplantae</taxon>
        <taxon>Streptophyta</taxon>
        <taxon>Embryophyta</taxon>
        <taxon>Tracheophyta</taxon>
        <taxon>Spermatophyta</taxon>
        <taxon>Magnoliopsida</taxon>
        <taxon>eudicotyledons</taxon>
        <taxon>Gunneridae</taxon>
        <taxon>Pentapetalae</taxon>
        <taxon>rosids</taxon>
        <taxon>malvids</taxon>
        <taxon>Sapindales</taxon>
        <taxon>Meliaceae</taxon>
        <taxon>Melia</taxon>
    </lineage>
</organism>
<proteinExistence type="predicted"/>
<dbReference type="Proteomes" id="UP001164539">
    <property type="component" value="Chromosome 3"/>
</dbReference>
<dbReference type="EMBL" id="CM051396">
    <property type="protein sequence ID" value="KAJ4723374.1"/>
    <property type="molecule type" value="Genomic_DNA"/>
</dbReference>
<accession>A0ACC1YK14</accession>
<gene>
    <name evidence="1" type="ORF">OWV82_006754</name>
</gene>
<sequence length="255" mass="28345">MKQENTNPSVALIVRVTGMSGLSLAEALKKPSIAGGPWKVYGASRRSPSSWFPSSLVHHFTSFDALDAINTVQKLSPLSGQITHVFFVAFQVVKSEEINISRISTMFRNVLDVLTTSTTAARPSPLRHISLQTGTKHYMGPIFDPSLAGKLVRHESPFREESPRLLYPNFYYAFEDVVASYSKYLTYSVHRSSIVVGASSRSVRNLLLTVAVYAGVCKQQGLPFRYPGINRKNTFRKCSKCSISGKSLQFNKILF</sequence>
<evidence type="ECO:0000313" key="2">
    <source>
        <dbReference type="Proteomes" id="UP001164539"/>
    </source>
</evidence>
<protein>
    <submittedName>
        <fullName evidence="1">3-oxo-Delta(4,5)-steroid 5-beta-reductase</fullName>
    </submittedName>
</protein>
<evidence type="ECO:0000313" key="1">
    <source>
        <dbReference type="EMBL" id="KAJ4723374.1"/>
    </source>
</evidence>
<reference evidence="1 2" key="1">
    <citation type="journal article" date="2023" name="Science">
        <title>Complex scaffold remodeling in plant triterpene biosynthesis.</title>
        <authorList>
            <person name="De La Pena R."/>
            <person name="Hodgson H."/>
            <person name="Liu J.C."/>
            <person name="Stephenson M.J."/>
            <person name="Martin A.C."/>
            <person name="Owen C."/>
            <person name="Harkess A."/>
            <person name="Leebens-Mack J."/>
            <person name="Jimenez L.E."/>
            <person name="Osbourn A."/>
            <person name="Sattely E.S."/>
        </authorList>
    </citation>
    <scope>NUCLEOTIDE SEQUENCE [LARGE SCALE GENOMIC DNA]</scope>
    <source>
        <strain evidence="2">cv. JPN11</strain>
        <tissue evidence="1">Leaf</tissue>
    </source>
</reference>